<accession>A0A9P4J5Y8</accession>
<feature type="region of interest" description="Disordered" evidence="8">
    <location>
        <begin position="541"/>
        <end position="654"/>
    </location>
</feature>
<keyword evidence="5" id="KW-1133">Transmembrane helix</keyword>
<evidence type="ECO:0000259" key="9">
    <source>
        <dbReference type="Pfam" id="PF00561"/>
    </source>
</evidence>
<dbReference type="GO" id="GO:0016042">
    <property type="term" value="P:lipid catabolic process"/>
    <property type="evidence" value="ECO:0007669"/>
    <property type="project" value="UniProtKB-KW"/>
</dbReference>
<keyword evidence="3" id="KW-0378">Hydrolase</keyword>
<dbReference type="Proteomes" id="UP000799439">
    <property type="component" value="Unassembled WGS sequence"/>
</dbReference>
<feature type="region of interest" description="Disordered" evidence="8">
    <location>
        <begin position="463"/>
        <end position="524"/>
    </location>
</feature>
<feature type="compositionally biased region" description="Low complexity" evidence="8">
    <location>
        <begin position="597"/>
        <end position="610"/>
    </location>
</feature>
<dbReference type="InterPro" id="IPR029058">
    <property type="entry name" value="AB_hydrolase_fold"/>
</dbReference>
<keyword evidence="6" id="KW-0443">Lipid metabolism</keyword>
<dbReference type="OrthoDB" id="9974421at2759"/>
<evidence type="ECO:0000256" key="7">
    <source>
        <dbReference type="ARBA" id="ARBA00023136"/>
    </source>
</evidence>
<comment type="subcellular location">
    <subcellularLocation>
        <location evidence="1">Membrane</location>
        <topology evidence="1">Single-pass membrane protein</topology>
    </subcellularLocation>
</comment>
<protein>
    <submittedName>
        <fullName evidence="10">Alpha/beta-hydrolase</fullName>
    </submittedName>
</protein>
<dbReference type="GO" id="GO:0016787">
    <property type="term" value="F:hydrolase activity"/>
    <property type="evidence" value="ECO:0007669"/>
    <property type="project" value="UniProtKB-KW"/>
</dbReference>
<name>A0A9P4J5Y8_9PEZI</name>
<dbReference type="Pfam" id="PF00561">
    <property type="entry name" value="Abhydrolase_1"/>
    <property type="match status" value="1"/>
</dbReference>
<dbReference type="Gene3D" id="3.40.50.1820">
    <property type="entry name" value="alpha/beta hydrolase"/>
    <property type="match status" value="1"/>
</dbReference>
<organism evidence="10 11">
    <name type="scientific">Myriangium duriaei CBS 260.36</name>
    <dbReference type="NCBI Taxonomy" id="1168546"/>
    <lineage>
        <taxon>Eukaryota</taxon>
        <taxon>Fungi</taxon>
        <taxon>Dikarya</taxon>
        <taxon>Ascomycota</taxon>
        <taxon>Pezizomycotina</taxon>
        <taxon>Dothideomycetes</taxon>
        <taxon>Dothideomycetidae</taxon>
        <taxon>Myriangiales</taxon>
        <taxon>Myriangiaceae</taxon>
        <taxon>Myriangium</taxon>
    </lineage>
</organism>
<reference evidence="10" key="1">
    <citation type="journal article" date="2020" name="Stud. Mycol.">
        <title>101 Dothideomycetes genomes: a test case for predicting lifestyles and emergence of pathogens.</title>
        <authorList>
            <person name="Haridas S."/>
            <person name="Albert R."/>
            <person name="Binder M."/>
            <person name="Bloem J."/>
            <person name="Labutti K."/>
            <person name="Salamov A."/>
            <person name="Andreopoulos B."/>
            <person name="Baker S."/>
            <person name="Barry K."/>
            <person name="Bills G."/>
            <person name="Bluhm B."/>
            <person name="Cannon C."/>
            <person name="Castanera R."/>
            <person name="Culley D."/>
            <person name="Daum C."/>
            <person name="Ezra D."/>
            <person name="Gonzalez J."/>
            <person name="Henrissat B."/>
            <person name="Kuo A."/>
            <person name="Liang C."/>
            <person name="Lipzen A."/>
            <person name="Lutzoni F."/>
            <person name="Magnuson J."/>
            <person name="Mondo S."/>
            <person name="Nolan M."/>
            <person name="Ohm R."/>
            <person name="Pangilinan J."/>
            <person name="Park H.-J."/>
            <person name="Ramirez L."/>
            <person name="Alfaro M."/>
            <person name="Sun H."/>
            <person name="Tritt A."/>
            <person name="Yoshinaga Y."/>
            <person name="Zwiers L.-H."/>
            <person name="Turgeon B."/>
            <person name="Goodwin S."/>
            <person name="Spatafora J."/>
            <person name="Crous P."/>
            <person name="Grigoriev I."/>
        </authorList>
    </citation>
    <scope>NUCLEOTIDE SEQUENCE</scope>
    <source>
        <strain evidence="10">CBS 260.36</strain>
    </source>
</reference>
<keyword evidence="7" id="KW-0472">Membrane</keyword>
<evidence type="ECO:0000256" key="4">
    <source>
        <dbReference type="ARBA" id="ARBA00022963"/>
    </source>
</evidence>
<keyword evidence="4" id="KW-0442">Lipid degradation</keyword>
<evidence type="ECO:0000313" key="10">
    <source>
        <dbReference type="EMBL" id="KAF2152989.1"/>
    </source>
</evidence>
<evidence type="ECO:0000256" key="6">
    <source>
        <dbReference type="ARBA" id="ARBA00023098"/>
    </source>
</evidence>
<proteinExistence type="predicted"/>
<dbReference type="InterPro" id="IPR000073">
    <property type="entry name" value="AB_hydrolase_1"/>
</dbReference>
<feature type="compositionally biased region" description="Polar residues" evidence="8">
    <location>
        <begin position="558"/>
        <end position="579"/>
    </location>
</feature>
<evidence type="ECO:0000256" key="1">
    <source>
        <dbReference type="ARBA" id="ARBA00004167"/>
    </source>
</evidence>
<keyword evidence="2" id="KW-0812">Transmembrane</keyword>
<feature type="compositionally biased region" description="Polar residues" evidence="8">
    <location>
        <begin position="463"/>
        <end position="483"/>
    </location>
</feature>
<evidence type="ECO:0000256" key="5">
    <source>
        <dbReference type="ARBA" id="ARBA00022989"/>
    </source>
</evidence>
<dbReference type="SUPFAM" id="SSF53474">
    <property type="entry name" value="alpha/beta-Hydrolases"/>
    <property type="match status" value="1"/>
</dbReference>
<feature type="domain" description="AB hydrolase-1" evidence="9">
    <location>
        <begin position="133"/>
        <end position="429"/>
    </location>
</feature>
<dbReference type="AlphaFoldDB" id="A0A9P4J5Y8"/>
<dbReference type="PANTHER" id="PTHR11005">
    <property type="entry name" value="LYSOSOMAL ACID LIPASE-RELATED"/>
    <property type="match status" value="1"/>
</dbReference>
<gene>
    <name evidence="10" type="ORF">K461DRAFT_320721</name>
</gene>
<evidence type="ECO:0000313" key="11">
    <source>
        <dbReference type="Proteomes" id="UP000799439"/>
    </source>
</evidence>
<sequence length="654" mass="72774">MPHVPFIGRLHMQEYLALFGSFILVGLEIVARVITLALPDAVIRGLYKLSRKIFNLFSSPQGRRSRNRKRSVSSPIAKSSDFVELCELYGYYAEEHVIQTGDGYLLGVHRLGWRRGEEEQKVNSGEGSIQKKVVYLHHGLLMNSEVWVCLTEEERCLPFTLVDQGYDVWLGNNRGNKYSKKSVNHSPAHREFWNFSIDQFAFHDIPDSINYILDTTKQKSLSYVGFSQGTAQAFATLSIHPQLNEKVDVFIALAPAMAPPGLASGIVSSFVKTSPEVLFLLFGRKAILSSTTMWESLLYPALFCWVLDKSLDFLFSWKTKNISPHQKLAAYPHLFSYTSVKSVVHWFQIIRTGTFQMYDDEIQAPISMASGAKYYKVAKFPTRNIKTPIVLVYGGSDSLVDIKIMMRELPKHTEAIEIPHYEHLDFLWASDVDKLVFPHVLQALDFHAGPSKVKEAKALRATVQSPQLPSYSETERATPNTKLPQLATGLDSEDDDADDDSDSAERRRTFRAGHSPHPSIVQRHSISGGVPVMAGRSSAGLLAASPSSNKPEGWWSSDEPSGTMDESPTAHRTSATGSSLLGVDHDGLSHKNRKSSRMSIESSRSSASGRSNEKTVSFGIGVGKAQPAESVVDRANVTPEKIEEDKAKKRGRKK</sequence>
<keyword evidence="11" id="KW-1185">Reference proteome</keyword>
<evidence type="ECO:0000256" key="2">
    <source>
        <dbReference type="ARBA" id="ARBA00022692"/>
    </source>
</evidence>
<dbReference type="GO" id="GO:0016020">
    <property type="term" value="C:membrane"/>
    <property type="evidence" value="ECO:0007669"/>
    <property type="project" value="UniProtKB-SubCell"/>
</dbReference>
<feature type="compositionally biased region" description="Acidic residues" evidence="8">
    <location>
        <begin position="491"/>
        <end position="502"/>
    </location>
</feature>
<evidence type="ECO:0000256" key="8">
    <source>
        <dbReference type="SAM" id="MobiDB-lite"/>
    </source>
</evidence>
<evidence type="ECO:0000256" key="3">
    <source>
        <dbReference type="ARBA" id="ARBA00022801"/>
    </source>
</evidence>
<dbReference type="FunFam" id="3.40.50.1820:FF:000095">
    <property type="entry name" value="Triglyceride lipase-cholesterol esterase"/>
    <property type="match status" value="1"/>
</dbReference>
<comment type="caution">
    <text evidence="10">The sequence shown here is derived from an EMBL/GenBank/DDBJ whole genome shotgun (WGS) entry which is preliminary data.</text>
</comment>
<dbReference type="EMBL" id="ML996085">
    <property type="protein sequence ID" value="KAF2152989.1"/>
    <property type="molecule type" value="Genomic_DNA"/>
</dbReference>